<evidence type="ECO:0000259" key="10">
    <source>
        <dbReference type="Pfam" id="PF08511"/>
    </source>
</evidence>
<dbReference type="InterPro" id="IPR013718">
    <property type="entry name" value="COQ9_C"/>
</dbReference>
<gene>
    <name evidence="11" type="ORF">BU16DRAFT_392128</name>
</gene>
<dbReference type="Gene3D" id="1.10.357.10">
    <property type="entry name" value="Tetracycline Repressor, domain 2"/>
    <property type="match status" value="1"/>
</dbReference>
<evidence type="ECO:0000256" key="2">
    <source>
        <dbReference type="ARBA" id="ARBA00004749"/>
    </source>
</evidence>
<comment type="similarity">
    <text evidence="3 8">Belongs to the COQ9 family.</text>
</comment>
<comment type="subcellular location">
    <subcellularLocation>
        <location evidence="1 8">Mitochondrion</location>
    </subcellularLocation>
</comment>
<organism evidence="11 12">
    <name type="scientific">Lophium mytilinum</name>
    <dbReference type="NCBI Taxonomy" id="390894"/>
    <lineage>
        <taxon>Eukaryota</taxon>
        <taxon>Fungi</taxon>
        <taxon>Dikarya</taxon>
        <taxon>Ascomycota</taxon>
        <taxon>Pezizomycotina</taxon>
        <taxon>Dothideomycetes</taxon>
        <taxon>Pleosporomycetidae</taxon>
        <taxon>Mytilinidiales</taxon>
        <taxon>Mytilinidiaceae</taxon>
        <taxon>Lophium</taxon>
    </lineage>
</organism>
<name>A0A6A6QTN0_9PEZI</name>
<evidence type="ECO:0000256" key="1">
    <source>
        <dbReference type="ARBA" id="ARBA00004173"/>
    </source>
</evidence>
<feature type="region of interest" description="Disordered" evidence="9">
    <location>
        <begin position="1"/>
        <end position="39"/>
    </location>
</feature>
<dbReference type="NCBIfam" id="TIGR02396">
    <property type="entry name" value="diverge_rpsU"/>
    <property type="match status" value="1"/>
</dbReference>
<keyword evidence="5" id="KW-0809">Transit peptide</keyword>
<dbReference type="EMBL" id="MU004189">
    <property type="protein sequence ID" value="KAF2495536.1"/>
    <property type="molecule type" value="Genomic_DNA"/>
</dbReference>
<evidence type="ECO:0000313" key="11">
    <source>
        <dbReference type="EMBL" id="KAF2495536.1"/>
    </source>
</evidence>
<comment type="function">
    <text evidence="8">Membrane-associated protein that warps the membrane surface to access and bind aromatic isoprenes with high specificity, including ubiquinone (CoQ) isoprene intermediates and presents them directly to Coq7, therefore facilitating the Coq7-mediated hydroxylase step. Participates in the biosynthesis of coenzyme Q, also named ubiquinone, an essential lipid-soluble electron transporter for aerobic cellular respiration.</text>
</comment>
<evidence type="ECO:0000256" key="7">
    <source>
        <dbReference type="ARBA" id="ARBA00023128"/>
    </source>
</evidence>
<evidence type="ECO:0000256" key="6">
    <source>
        <dbReference type="ARBA" id="ARBA00023121"/>
    </source>
</evidence>
<dbReference type="PANTHER" id="PTHR21427">
    <property type="entry name" value="UBIQUINONE BIOSYNTHESIS PROTEIN COQ9, MITOCHONDRIAL"/>
    <property type="match status" value="1"/>
</dbReference>
<evidence type="ECO:0000256" key="3">
    <source>
        <dbReference type="ARBA" id="ARBA00010766"/>
    </source>
</evidence>
<keyword evidence="4 8" id="KW-0831">Ubiquinone biosynthesis</keyword>
<dbReference type="PANTHER" id="PTHR21427:SF19">
    <property type="entry name" value="UBIQUINONE BIOSYNTHESIS PROTEIN COQ9, MITOCHONDRIAL"/>
    <property type="match status" value="1"/>
</dbReference>
<evidence type="ECO:0000313" key="12">
    <source>
        <dbReference type="Proteomes" id="UP000799750"/>
    </source>
</evidence>
<comment type="pathway">
    <text evidence="2 8">Cofactor biosynthesis; ubiquinone biosynthesis.</text>
</comment>
<accession>A0A6A6QTN0</accession>
<reference evidence="11" key="1">
    <citation type="journal article" date="2020" name="Stud. Mycol.">
        <title>101 Dothideomycetes genomes: a test case for predicting lifestyles and emergence of pathogens.</title>
        <authorList>
            <person name="Haridas S."/>
            <person name="Albert R."/>
            <person name="Binder M."/>
            <person name="Bloem J."/>
            <person name="Labutti K."/>
            <person name="Salamov A."/>
            <person name="Andreopoulos B."/>
            <person name="Baker S."/>
            <person name="Barry K."/>
            <person name="Bills G."/>
            <person name="Bluhm B."/>
            <person name="Cannon C."/>
            <person name="Castanera R."/>
            <person name="Culley D."/>
            <person name="Daum C."/>
            <person name="Ezra D."/>
            <person name="Gonzalez J."/>
            <person name="Henrissat B."/>
            <person name="Kuo A."/>
            <person name="Liang C."/>
            <person name="Lipzen A."/>
            <person name="Lutzoni F."/>
            <person name="Magnuson J."/>
            <person name="Mondo S."/>
            <person name="Nolan M."/>
            <person name="Ohm R."/>
            <person name="Pangilinan J."/>
            <person name="Park H.-J."/>
            <person name="Ramirez L."/>
            <person name="Alfaro M."/>
            <person name="Sun H."/>
            <person name="Tritt A."/>
            <person name="Yoshinaga Y."/>
            <person name="Zwiers L.-H."/>
            <person name="Turgeon B."/>
            <person name="Goodwin S."/>
            <person name="Spatafora J."/>
            <person name="Crous P."/>
            <person name="Grigoriev I."/>
        </authorList>
    </citation>
    <scope>NUCLEOTIDE SEQUENCE</scope>
    <source>
        <strain evidence="11">CBS 269.34</strain>
    </source>
</reference>
<dbReference type="GO" id="GO:0008289">
    <property type="term" value="F:lipid binding"/>
    <property type="evidence" value="ECO:0007669"/>
    <property type="project" value="UniProtKB-UniRule"/>
</dbReference>
<keyword evidence="11" id="KW-0830">Ubiquinone</keyword>
<evidence type="ECO:0000256" key="4">
    <source>
        <dbReference type="ARBA" id="ARBA00022688"/>
    </source>
</evidence>
<sequence length="255" mass="27291">MATSTRLARTLTRSSLRSLSKPPTTRRYHAADSPPPPPFSPAESAILSAALAHVPANGFTSTSLRLGARDAGYLDASTNLFPRGAFDLVNYYLVTQRLALKDSVQFPAESAGGGARIGVGKKVRTLALARLRANAEVGVVGRWGEALALMAQPTLLPASLAELARLADEMWFLAGDTAVDASWYTKRASLATIYSATEVFMTQDQSTGFKDTERFLDARLEDGMRVGGFLGGVGEWVGYTGHSLVNVLRSKGVRI</sequence>
<dbReference type="InterPro" id="IPR012762">
    <property type="entry name" value="Ubiq_biosynth_COQ9"/>
</dbReference>
<dbReference type="UniPathway" id="UPA00232"/>
<keyword evidence="12" id="KW-1185">Reference proteome</keyword>
<dbReference type="Proteomes" id="UP000799750">
    <property type="component" value="Unassembled WGS sequence"/>
</dbReference>
<keyword evidence="7 8" id="KW-0496">Mitochondrion</keyword>
<dbReference type="FunFam" id="1.10.357.10:FF:000004">
    <property type="entry name" value="Ubiquinone biosynthesis protein COQ9, mitochondrial"/>
    <property type="match status" value="1"/>
</dbReference>
<feature type="domain" description="COQ9 C-terminal" evidence="10">
    <location>
        <begin position="157"/>
        <end position="227"/>
    </location>
</feature>
<dbReference type="OrthoDB" id="619536at2759"/>
<evidence type="ECO:0000256" key="8">
    <source>
        <dbReference type="RuleBase" id="RU366063"/>
    </source>
</evidence>
<evidence type="ECO:0000256" key="5">
    <source>
        <dbReference type="ARBA" id="ARBA00022946"/>
    </source>
</evidence>
<feature type="compositionally biased region" description="Low complexity" evidence="9">
    <location>
        <begin position="1"/>
        <end position="20"/>
    </location>
</feature>
<dbReference type="AlphaFoldDB" id="A0A6A6QTN0"/>
<proteinExistence type="inferred from homology"/>
<dbReference type="Pfam" id="PF08511">
    <property type="entry name" value="COQ9"/>
    <property type="match status" value="1"/>
</dbReference>
<protein>
    <recommendedName>
        <fullName evidence="8">Ubiquinone biosynthesis protein</fullName>
    </recommendedName>
</protein>
<keyword evidence="6 8" id="KW-0446">Lipid-binding</keyword>
<dbReference type="GO" id="GO:0006744">
    <property type="term" value="P:ubiquinone biosynthetic process"/>
    <property type="evidence" value="ECO:0007669"/>
    <property type="project" value="UniProtKB-UniRule"/>
</dbReference>
<evidence type="ECO:0000256" key="9">
    <source>
        <dbReference type="SAM" id="MobiDB-lite"/>
    </source>
</evidence>
<dbReference type="GO" id="GO:0005743">
    <property type="term" value="C:mitochondrial inner membrane"/>
    <property type="evidence" value="ECO:0007669"/>
    <property type="project" value="TreeGrafter"/>
</dbReference>